<protein>
    <submittedName>
        <fullName evidence="2">Uncharacterized protein</fullName>
    </submittedName>
</protein>
<organism evidence="2 3">
    <name type="scientific">Lasius platythorax</name>
    <dbReference type="NCBI Taxonomy" id="488582"/>
    <lineage>
        <taxon>Eukaryota</taxon>
        <taxon>Metazoa</taxon>
        <taxon>Ecdysozoa</taxon>
        <taxon>Arthropoda</taxon>
        <taxon>Hexapoda</taxon>
        <taxon>Insecta</taxon>
        <taxon>Pterygota</taxon>
        <taxon>Neoptera</taxon>
        <taxon>Endopterygota</taxon>
        <taxon>Hymenoptera</taxon>
        <taxon>Apocrita</taxon>
        <taxon>Aculeata</taxon>
        <taxon>Formicoidea</taxon>
        <taxon>Formicidae</taxon>
        <taxon>Formicinae</taxon>
        <taxon>Lasius</taxon>
        <taxon>Lasius</taxon>
    </lineage>
</organism>
<gene>
    <name evidence="2" type="ORF">LPLAT_LOCUS3365</name>
</gene>
<dbReference type="AlphaFoldDB" id="A0AAV2NCG7"/>
<evidence type="ECO:0000313" key="3">
    <source>
        <dbReference type="Proteomes" id="UP001497644"/>
    </source>
</evidence>
<proteinExistence type="predicted"/>
<name>A0AAV2NCG7_9HYME</name>
<evidence type="ECO:0000256" key="1">
    <source>
        <dbReference type="SAM" id="MobiDB-lite"/>
    </source>
</evidence>
<feature type="compositionally biased region" description="Basic and acidic residues" evidence="1">
    <location>
        <begin position="67"/>
        <end position="82"/>
    </location>
</feature>
<dbReference type="Proteomes" id="UP001497644">
    <property type="component" value="Chromosome 12"/>
</dbReference>
<accession>A0AAV2NCG7</accession>
<feature type="region of interest" description="Disordered" evidence="1">
    <location>
        <begin position="28"/>
        <end position="89"/>
    </location>
</feature>
<keyword evidence="3" id="KW-1185">Reference proteome</keyword>
<dbReference type="EMBL" id="OZ034835">
    <property type="protein sequence ID" value="CAL1677342.1"/>
    <property type="molecule type" value="Genomic_DNA"/>
</dbReference>
<reference evidence="2" key="1">
    <citation type="submission" date="2024-04" db="EMBL/GenBank/DDBJ databases">
        <authorList>
            <consortium name="Molecular Ecology Group"/>
        </authorList>
    </citation>
    <scope>NUCLEOTIDE SEQUENCE</scope>
</reference>
<sequence>MCGILPPCHHNSGGADITVASSDILRNDEKDTEVDDDATSTLKPREIRTGKRRKRTSPGAGAKKAKKREERGATPQAEEKTQPAKTKGW</sequence>
<evidence type="ECO:0000313" key="2">
    <source>
        <dbReference type="EMBL" id="CAL1677342.1"/>
    </source>
</evidence>